<name>A0A7H9BWU9_PARPN</name>
<dbReference type="RefSeq" id="WP_179922138.1">
    <property type="nucleotide sequence ID" value="NZ_CP058690.1"/>
</dbReference>
<sequence>MSRPAAPSMPTEKQIRDLYEVVSTLSPGVKISRIGPDGVTFNYRVNEDDDSGGSGSGGFPDRPFSARGKNG</sequence>
<evidence type="ECO:0000313" key="2">
    <source>
        <dbReference type="EMBL" id="QLH15288.1"/>
    </source>
</evidence>
<organism evidence="2 3">
    <name type="scientific">Paracoccus pantotrophus</name>
    <name type="common">Thiosphaera pantotropha</name>
    <dbReference type="NCBI Taxonomy" id="82367"/>
    <lineage>
        <taxon>Bacteria</taxon>
        <taxon>Pseudomonadati</taxon>
        <taxon>Pseudomonadota</taxon>
        <taxon>Alphaproteobacteria</taxon>
        <taxon>Rhodobacterales</taxon>
        <taxon>Paracoccaceae</taxon>
        <taxon>Paracoccus</taxon>
    </lineage>
</organism>
<reference evidence="2 3" key="1">
    <citation type="submission" date="2020-07" db="EMBL/GenBank/DDBJ databases">
        <title>The complete genome of Paracoccus pantotrophus ACCC 10489.</title>
        <authorList>
            <person name="Si Y."/>
        </authorList>
    </citation>
    <scope>NUCLEOTIDE SEQUENCE [LARGE SCALE GENOMIC DNA]</scope>
    <source>
        <strain evidence="3">ACCC 10489</strain>
    </source>
</reference>
<gene>
    <name evidence="2" type="ORF">HYQ43_13875</name>
</gene>
<evidence type="ECO:0000313" key="3">
    <source>
        <dbReference type="Proteomes" id="UP000509322"/>
    </source>
</evidence>
<evidence type="ECO:0000256" key="1">
    <source>
        <dbReference type="SAM" id="MobiDB-lite"/>
    </source>
</evidence>
<accession>A0A7H9BWU9</accession>
<proteinExistence type="predicted"/>
<protein>
    <submittedName>
        <fullName evidence="2">Uncharacterized protein</fullName>
    </submittedName>
</protein>
<dbReference type="Proteomes" id="UP000509322">
    <property type="component" value="Chromosome 2"/>
</dbReference>
<dbReference type="AlphaFoldDB" id="A0A7H9BWU9"/>
<dbReference type="EMBL" id="CP058690">
    <property type="protein sequence ID" value="QLH15288.1"/>
    <property type="molecule type" value="Genomic_DNA"/>
</dbReference>
<feature type="region of interest" description="Disordered" evidence="1">
    <location>
        <begin position="44"/>
        <end position="71"/>
    </location>
</feature>